<dbReference type="InterPro" id="IPR036460">
    <property type="entry name" value="Cu_amine_oxidase_C_sf"/>
</dbReference>
<keyword evidence="1" id="KW-0801">TPQ</keyword>
<dbReference type="InterPro" id="IPR015798">
    <property type="entry name" value="Cu_amine_oxidase_C"/>
</dbReference>
<dbReference type="EC" id="1.4.3.-" evidence="1"/>
<organism evidence="3 4">
    <name type="scientific">Ambrosia artemisiifolia</name>
    <name type="common">Common ragweed</name>
    <dbReference type="NCBI Taxonomy" id="4212"/>
    <lineage>
        <taxon>Eukaryota</taxon>
        <taxon>Viridiplantae</taxon>
        <taxon>Streptophyta</taxon>
        <taxon>Embryophyta</taxon>
        <taxon>Tracheophyta</taxon>
        <taxon>Spermatophyta</taxon>
        <taxon>Magnoliopsida</taxon>
        <taxon>eudicotyledons</taxon>
        <taxon>Gunneridae</taxon>
        <taxon>Pentapetalae</taxon>
        <taxon>asterids</taxon>
        <taxon>campanulids</taxon>
        <taxon>Asterales</taxon>
        <taxon>Asteraceae</taxon>
        <taxon>Asteroideae</taxon>
        <taxon>Heliantheae alliance</taxon>
        <taxon>Heliantheae</taxon>
        <taxon>Ambrosia</taxon>
    </lineage>
</organism>
<dbReference type="Proteomes" id="UP001206925">
    <property type="component" value="Unassembled WGS sequence"/>
</dbReference>
<evidence type="ECO:0000313" key="4">
    <source>
        <dbReference type="Proteomes" id="UP001206925"/>
    </source>
</evidence>
<dbReference type="SUPFAM" id="SSF49998">
    <property type="entry name" value="Amine oxidase catalytic domain"/>
    <property type="match status" value="1"/>
</dbReference>
<dbReference type="GO" id="GO:0009308">
    <property type="term" value="P:amine metabolic process"/>
    <property type="evidence" value="ECO:0007669"/>
    <property type="project" value="UniProtKB-UniRule"/>
</dbReference>
<reference evidence="3" key="1">
    <citation type="submission" date="2022-06" db="EMBL/GenBank/DDBJ databases">
        <title>Uncovering the hologenomic basis of an extraordinary plant invasion.</title>
        <authorList>
            <person name="Bieker V.C."/>
            <person name="Martin M.D."/>
            <person name="Gilbert T."/>
            <person name="Hodgins K."/>
            <person name="Battlay P."/>
            <person name="Petersen B."/>
            <person name="Wilson J."/>
        </authorList>
    </citation>
    <scope>NUCLEOTIDE SEQUENCE</scope>
    <source>
        <strain evidence="3">AA19_3_7</strain>
        <tissue evidence="3">Leaf</tissue>
    </source>
</reference>
<sequence>MIRGCGLISDQEALDYDLGASNLGKRLGETRDKIVNEDHGILWKHQAWRTGLADVRRSRRPTVSFICTVANCEYGFYWHFYQEDLQEKQQQYKKWKFVLHRTGKAVAGGCSYRAGSPNGSCRPLCSMFLLFVVEVDVKVEEPGKDSVHNNAFCTQETLLKSESHAMRDCNPLSARHWIVCVLDHSCSYVRRLTCDAIGEDWIYASGMFERK</sequence>
<dbReference type="Pfam" id="PF01179">
    <property type="entry name" value="Cu_amine_oxid"/>
    <property type="match status" value="1"/>
</dbReference>
<keyword evidence="1" id="KW-0479">Metal-binding</keyword>
<dbReference type="GO" id="GO:0008131">
    <property type="term" value="F:primary methylamine oxidase activity"/>
    <property type="evidence" value="ECO:0007669"/>
    <property type="project" value="InterPro"/>
</dbReference>
<feature type="domain" description="Copper amine oxidase catalytic" evidence="2">
    <location>
        <begin position="36"/>
        <end position="83"/>
    </location>
</feature>
<dbReference type="PANTHER" id="PTHR10638:SF18">
    <property type="entry name" value="AMINE OXIDASE [COPPER-CONTAINING] ZETA, PEROXISOMAL"/>
    <property type="match status" value="1"/>
</dbReference>
<dbReference type="GO" id="GO:0005507">
    <property type="term" value="F:copper ion binding"/>
    <property type="evidence" value="ECO:0007669"/>
    <property type="project" value="InterPro"/>
</dbReference>
<dbReference type="EMBL" id="JAMZMK010008746">
    <property type="protein sequence ID" value="KAI7738712.1"/>
    <property type="molecule type" value="Genomic_DNA"/>
</dbReference>
<evidence type="ECO:0000259" key="2">
    <source>
        <dbReference type="Pfam" id="PF01179"/>
    </source>
</evidence>
<gene>
    <name evidence="3" type="ORF">M8C21_028709</name>
</gene>
<comment type="caution">
    <text evidence="3">The sequence shown here is derived from an EMBL/GenBank/DDBJ whole genome shotgun (WGS) entry which is preliminary data.</text>
</comment>
<dbReference type="InterPro" id="IPR000269">
    <property type="entry name" value="Cu_amine_oxidase"/>
</dbReference>
<name>A0AAD5CBP1_AMBAR</name>
<keyword evidence="1" id="KW-0560">Oxidoreductase</keyword>
<protein>
    <recommendedName>
        <fullName evidence="1">Amine oxidase</fullName>
        <ecNumber evidence="1">1.4.3.-</ecNumber>
    </recommendedName>
</protein>
<evidence type="ECO:0000313" key="3">
    <source>
        <dbReference type="EMBL" id="KAI7738712.1"/>
    </source>
</evidence>
<proteinExistence type="inferred from homology"/>
<comment type="similarity">
    <text evidence="1">Belongs to the copper/topaquinone oxidase family.</text>
</comment>
<accession>A0AAD5CBP1</accession>
<dbReference type="GO" id="GO:0048038">
    <property type="term" value="F:quinone binding"/>
    <property type="evidence" value="ECO:0007669"/>
    <property type="project" value="InterPro"/>
</dbReference>
<comment type="PTM">
    <text evidence="1">Topaquinone (TPQ) is generated by copper-dependent autoxidation of a specific tyrosyl residue.</text>
</comment>
<keyword evidence="1" id="KW-0186">Copper</keyword>
<dbReference type="Gene3D" id="2.70.98.20">
    <property type="entry name" value="Copper amine oxidase, catalytic domain"/>
    <property type="match status" value="1"/>
</dbReference>
<comment type="cofactor">
    <cofactor evidence="1">
        <name>Cu cation</name>
        <dbReference type="ChEBI" id="CHEBI:23378"/>
    </cofactor>
    <text evidence="1">Contains 1 topaquinone per subunit.</text>
</comment>
<evidence type="ECO:0000256" key="1">
    <source>
        <dbReference type="RuleBase" id="RU000672"/>
    </source>
</evidence>
<keyword evidence="4" id="KW-1185">Reference proteome</keyword>
<dbReference type="PANTHER" id="PTHR10638">
    <property type="entry name" value="COPPER AMINE OXIDASE"/>
    <property type="match status" value="1"/>
</dbReference>
<dbReference type="AlphaFoldDB" id="A0AAD5CBP1"/>